<keyword evidence="5" id="KW-0732">Signal</keyword>
<keyword evidence="6" id="KW-0325">Glycoprotein</keyword>
<evidence type="ECO:0000256" key="3">
    <source>
        <dbReference type="ARBA" id="ARBA00022475"/>
    </source>
</evidence>
<evidence type="ECO:0000256" key="2">
    <source>
        <dbReference type="ARBA" id="ARBA00007843"/>
    </source>
</evidence>
<protein>
    <recommendedName>
        <fullName evidence="10">FAS1 domain-containing protein</fullName>
    </recommendedName>
</protein>
<evidence type="ECO:0000256" key="7">
    <source>
        <dbReference type="ARBA" id="ARBA00023136"/>
    </source>
</evidence>
<accession>A0A7J8WUB7</accession>
<dbReference type="PANTHER" id="PTHR32382:SF0">
    <property type="entry name" value="FASCICLIN-LIKE ARABINOGALACTAN PROTEIN 4"/>
    <property type="match status" value="1"/>
</dbReference>
<dbReference type="EMBL" id="JABFAA010000003">
    <property type="protein sequence ID" value="MBA0678647.1"/>
    <property type="molecule type" value="Genomic_DNA"/>
</dbReference>
<dbReference type="GO" id="GO:0009825">
    <property type="term" value="P:multidimensional cell growth"/>
    <property type="evidence" value="ECO:0007669"/>
    <property type="project" value="TreeGrafter"/>
</dbReference>
<evidence type="ECO:0000259" key="10">
    <source>
        <dbReference type="PROSITE" id="PS50213"/>
    </source>
</evidence>
<evidence type="ECO:0000256" key="8">
    <source>
        <dbReference type="ARBA" id="ARBA00023288"/>
    </source>
</evidence>
<keyword evidence="8" id="KW-0449">Lipoprotein</keyword>
<feature type="domain" description="FAS1" evidence="10">
    <location>
        <begin position="129"/>
        <end position="274"/>
    </location>
</feature>
<evidence type="ECO:0000256" key="5">
    <source>
        <dbReference type="ARBA" id="ARBA00022729"/>
    </source>
</evidence>
<dbReference type="PANTHER" id="PTHR32382">
    <property type="entry name" value="FASCICLIN-LIKE ARABINOGALACTAN PROTEIN"/>
    <property type="match status" value="1"/>
</dbReference>
<gene>
    <name evidence="11" type="ORF">Goari_019977</name>
</gene>
<keyword evidence="7" id="KW-0472">Membrane</keyword>
<feature type="non-terminal residue" evidence="11">
    <location>
        <position position="1"/>
    </location>
</feature>
<comment type="subcellular location">
    <subcellularLocation>
        <location evidence="1">Cell membrane</location>
        <topology evidence="1">Lipid-anchor</topology>
        <topology evidence="1">GPI-anchor</topology>
    </subcellularLocation>
</comment>
<keyword evidence="4" id="KW-0336">GPI-anchor</keyword>
<dbReference type="Proteomes" id="UP000593577">
    <property type="component" value="Unassembled WGS sequence"/>
</dbReference>
<reference evidence="11 12" key="1">
    <citation type="journal article" date="2019" name="Genome Biol. Evol.">
        <title>Insights into the evolution of the New World diploid cottons (Gossypium, subgenus Houzingenia) based on genome sequencing.</title>
        <authorList>
            <person name="Grover C.E."/>
            <person name="Arick M.A. 2nd"/>
            <person name="Thrash A."/>
            <person name="Conover J.L."/>
            <person name="Sanders W.S."/>
            <person name="Peterson D.G."/>
            <person name="Frelichowski J.E."/>
            <person name="Scheffler J.A."/>
            <person name="Scheffler B.E."/>
            <person name="Wendel J.F."/>
        </authorList>
    </citation>
    <scope>NUCLEOTIDE SEQUENCE [LARGE SCALE GENOMIC DNA]</scope>
    <source>
        <strain evidence="11">185</strain>
        <tissue evidence="11">Leaf</tissue>
    </source>
</reference>
<dbReference type="GO" id="GO:0005886">
    <property type="term" value="C:plasma membrane"/>
    <property type="evidence" value="ECO:0007669"/>
    <property type="project" value="UniProtKB-SubCell"/>
</dbReference>
<dbReference type="Gene3D" id="2.30.180.10">
    <property type="entry name" value="FAS1 domain"/>
    <property type="match status" value="1"/>
</dbReference>
<dbReference type="GO" id="GO:0098552">
    <property type="term" value="C:side of membrane"/>
    <property type="evidence" value="ECO:0007669"/>
    <property type="project" value="UniProtKB-KW"/>
</dbReference>
<dbReference type="GO" id="GO:0009738">
    <property type="term" value="P:abscisic acid-activated signaling pathway"/>
    <property type="evidence" value="ECO:0007669"/>
    <property type="project" value="TreeGrafter"/>
</dbReference>
<evidence type="ECO:0000256" key="4">
    <source>
        <dbReference type="ARBA" id="ARBA00022622"/>
    </source>
</evidence>
<evidence type="ECO:0000313" key="11">
    <source>
        <dbReference type="EMBL" id="MBA0678647.1"/>
    </source>
</evidence>
<dbReference type="GO" id="GO:0048354">
    <property type="term" value="P:mucilage biosynthetic process involved in seed coat development"/>
    <property type="evidence" value="ECO:0007669"/>
    <property type="project" value="TreeGrafter"/>
</dbReference>
<dbReference type="FunFam" id="2.30.180.10:FF:000013">
    <property type="entry name" value="Fasciclin-like arabinogalactan protein 4"/>
    <property type="match status" value="1"/>
</dbReference>
<dbReference type="InterPro" id="IPR033254">
    <property type="entry name" value="Plant_FLA"/>
</dbReference>
<feature type="region of interest" description="Disordered" evidence="9">
    <location>
        <begin position="295"/>
        <end position="328"/>
    </location>
</feature>
<dbReference type="PROSITE" id="PS50213">
    <property type="entry name" value="FAS1"/>
    <property type="match status" value="1"/>
</dbReference>
<evidence type="ECO:0000256" key="6">
    <source>
        <dbReference type="ARBA" id="ARBA00022974"/>
    </source>
</evidence>
<evidence type="ECO:0000256" key="9">
    <source>
        <dbReference type="SAM" id="MobiDB-lite"/>
    </source>
</evidence>
<dbReference type="InterPro" id="IPR000782">
    <property type="entry name" value="FAS1_domain"/>
</dbReference>
<dbReference type="SUPFAM" id="SSF82153">
    <property type="entry name" value="FAS1 domain"/>
    <property type="match status" value="2"/>
</dbReference>
<name>A0A7J8WUB7_GOSAI</name>
<dbReference type="InterPro" id="IPR036378">
    <property type="entry name" value="FAS1_dom_sf"/>
</dbReference>
<keyword evidence="6" id="KW-0654">Proteoglycan</keyword>
<organism evidence="11 12">
    <name type="scientific">Gossypium aridum</name>
    <name type="common">American cotton</name>
    <name type="synonym">Erioxylum aridum</name>
    <dbReference type="NCBI Taxonomy" id="34290"/>
    <lineage>
        <taxon>Eukaryota</taxon>
        <taxon>Viridiplantae</taxon>
        <taxon>Streptophyta</taxon>
        <taxon>Embryophyta</taxon>
        <taxon>Tracheophyta</taxon>
        <taxon>Spermatophyta</taxon>
        <taxon>Magnoliopsida</taxon>
        <taxon>eudicotyledons</taxon>
        <taxon>Gunneridae</taxon>
        <taxon>Pentapetalae</taxon>
        <taxon>rosids</taxon>
        <taxon>malvids</taxon>
        <taxon>Malvales</taxon>
        <taxon>Malvaceae</taxon>
        <taxon>Malvoideae</taxon>
        <taxon>Gossypium</taxon>
    </lineage>
</organism>
<proteinExistence type="inferred from homology"/>
<dbReference type="SMART" id="SM00554">
    <property type="entry name" value="FAS1"/>
    <property type="match status" value="1"/>
</dbReference>
<comment type="caution">
    <text evidence="11">The sequence shown here is derived from an EMBL/GenBank/DDBJ whole genome shotgun (WGS) entry which is preliminary data.</text>
</comment>
<dbReference type="Pfam" id="PF02469">
    <property type="entry name" value="Fasciclin"/>
    <property type="match status" value="1"/>
</dbReference>
<evidence type="ECO:0000313" key="12">
    <source>
        <dbReference type="Proteomes" id="UP000593577"/>
    </source>
</evidence>
<keyword evidence="12" id="KW-1185">Reference proteome</keyword>
<evidence type="ECO:0000256" key="1">
    <source>
        <dbReference type="ARBA" id="ARBA00004609"/>
    </source>
</evidence>
<keyword evidence="3" id="KW-1003">Cell membrane</keyword>
<dbReference type="AlphaFoldDB" id="A0A7J8WUB7"/>
<sequence length="354" mass="37658">NSYLSIPPSSDLTRRLPPSSLGDILRYHVLLRYFSWTDLLQIPSSGVLVTTLLQTTSRAPANFGAVNITRNPLTNTITIQSPVTFSPSNATVLSLIKTLPYNITILAVDSLLVPYDFNLMTSETRPPLGLNITKALIDGHNFNVAAAMLSASGVVNEFEADEGGAGITLFVPTDGAFGDLPGNVRLQSLPADKKSVVLKFHVLHSYYPLGSLESIVNPVQPTLATEDNGAGSFTLNISRVNGSVAIDTGIVQASVTQTVFDQNPVAIFGVSKVLLPREVFGKYSAGAMAKPGNPVVGANFQPPETSPSPENSPWLSGPASSPSGFHEDMKSNGERFRLQSCIVGLCCIGLYLLV</sequence>
<comment type="similarity">
    <text evidence="2">Belongs to the fasciclin-like AGP family.</text>
</comment>